<dbReference type="AlphaFoldDB" id="A0A2H3JR49"/>
<protein>
    <submittedName>
        <fullName evidence="1">Uncharacterized protein</fullName>
    </submittedName>
</protein>
<organism evidence="1 2">
    <name type="scientific">Wolfiporia cocos (strain MD-104)</name>
    <name type="common">Brown rot fungus</name>
    <dbReference type="NCBI Taxonomy" id="742152"/>
    <lineage>
        <taxon>Eukaryota</taxon>
        <taxon>Fungi</taxon>
        <taxon>Dikarya</taxon>
        <taxon>Basidiomycota</taxon>
        <taxon>Agaricomycotina</taxon>
        <taxon>Agaricomycetes</taxon>
        <taxon>Polyporales</taxon>
        <taxon>Phaeolaceae</taxon>
        <taxon>Wolfiporia</taxon>
    </lineage>
</organism>
<proteinExistence type="predicted"/>
<dbReference type="Proteomes" id="UP000218811">
    <property type="component" value="Unassembled WGS sequence"/>
</dbReference>
<evidence type="ECO:0000313" key="2">
    <source>
        <dbReference type="Proteomes" id="UP000218811"/>
    </source>
</evidence>
<reference evidence="1 2" key="1">
    <citation type="journal article" date="2012" name="Science">
        <title>The Paleozoic origin of enzymatic lignin decomposition reconstructed from 31 fungal genomes.</title>
        <authorList>
            <person name="Floudas D."/>
            <person name="Binder M."/>
            <person name="Riley R."/>
            <person name="Barry K."/>
            <person name="Blanchette R.A."/>
            <person name="Henrissat B."/>
            <person name="Martinez A.T."/>
            <person name="Otillar R."/>
            <person name="Spatafora J.W."/>
            <person name="Yadav J.S."/>
            <person name="Aerts A."/>
            <person name="Benoit I."/>
            <person name="Boyd A."/>
            <person name="Carlson A."/>
            <person name="Copeland A."/>
            <person name="Coutinho P.M."/>
            <person name="de Vries R.P."/>
            <person name="Ferreira P."/>
            <person name="Findley K."/>
            <person name="Foster B."/>
            <person name="Gaskell J."/>
            <person name="Glotzer D."/>
            <person name="Gorecki P."/>
            <person name="Heitman J."/>
            <person name="Hesse C."/>
            <person name="Hori C."/>
            <person name="Igarashi K."/>
            <person name="Jurgens J.A."/>
            <person name="Kallen N."/>
            <person name="Kersten P."/>
            <person name="Kohler A."/>
            <person name="Kuees U."/>
            <person name="Kumar T.K.A."/>
            <person name="Kuo A."/>
            <person name="LaButti K."/>
            <person name="Larrondo L.F."/>
            <person name="Lindquist E."/>
            <person name="Ling A."/>
            <person name="Lombard V."/>
            <person name="Lucas S."/>
            <person name="Lundell T."/>
            <person name="Martin R."/>
            <person name="McLaughlin D.J."/>
            <person name="Morgenstern I."/>
            <person name="Morin E."/>
            <person name="Murat C."/>
            <person name="Nagy L.G."/>
            <person name="Nolan M."/>
            <person name="Ohm R.A."/>
            <person name="Patyshakuliyeva A."/>
            <person name="Rokas A."/>
            <person name="Ruiz-Duenas F.J."/>
            <person name="Sabat G."/>
            <person name="Salamov A."/>
            <person name="Samejima M."/>
            <person name="Schmutz J."/>
            <person name="Slot J.C."/>
            <person name="St John F."/>
            <person name="Stenlid J."/>
            <person name="Sun H."/>
            <person name="Sun S."/>
            <person name="Syed K."/>
            <person name="Tsang A."/>
            <person name="Wiebenga A."/>
            <person name="Young D."/>
            <person name="Pisabarro A."/>
            <person name="Eastwood D.C."/>
            <person name="Martin F."/>
            <person name="Cullen D."/>
            <person name="Grigoriev I.V."/>
            <person name="Hibbett D.S."/>
        </authorList>
    </citation>
    <scope>NUCLEOTIDE SEQUENCE [LARGE SCALE GENOMIC DNA]</scope>
    <source>
        <strain evidence="1 2">MD-104</strain>
    </source>
</reference>
<accession>A0A2H3JR49</accession>
<gene>
    <name evidence="1" type="ORF">WOLCODRAFT_17674</name>
</gene>
<dbReference type="EMBL" id="KB468124">
    <property type="protein sequence ID" value="PCH42373.1"/>
    <property type="molecule type" value="Genomic_DNA"/>
</dbReference>
<keyword evidence="2" id="KW-1185">Reference proteome</keyword>
<sequence length="215" mass="24858">MAAVAMYNSAPEAAYEFTSYPYRRYDLEEFDYRQMFGPHEVPNFWHESRHVDVTPYFDADQWETDNVRENPAMSNVDWTAEAAGYPSMQAVWFPDQSQPMIPVSYGRRHGDFNLPSQALLERLILEIPEYGVQVWQVGGLRPKIIIDVSWDCPEDPTDQAAFDSVIESVYTTISNAIQCALRTHYGRELLDDVDRSTMQALQASYEPVWQNWQGI</sequence>
<name>A0A2H3JR49_WOLCO</name>
<evidence type="ECO:0000313" key="1">
    <source>
        <dbReference type="EMBL" id="PCH42373.1"/>
    </source>
</evidence>